<reference evidence="1 2" key="1">
    <citation type="submission" date="2018-11" db="EMBL/GenBank/DDBJ databases">
        <authorList>
            <consortium name="Pathogen Informatics"/>
        </authorList>
    </citation>
    <scope>NUCLEOTIDE SEQUENCE [LARGE SCALE GENOMIC DNA]</scope>
</reference>
<dbReference type="EMBL" id="UZAH01028222">
    <property type="protein sequence ID" value="VDO98600.1"/>
    <property type="molecule type" value="Genomic_DNA"/>
</dbReference>
<evidence type="ECO:0000313" key="3">
    <source>
        <dbReference type="WBParaSite" id="HPBE_0001413101-mRNA-1"/>
    </source>
</evidence>
<gene>
    <name evidence="1" type="ORF">HPBE_LOCUS14132</name>
</gene>
<evidence type="ECO:0000313" key="2">
    <source>
        <dbReference type="Proteomes" id="UP000050761"/>
    </source>
</evidence>
<protein>
    <submittedName>
        <fullName evidence="3">Serine protease inhibitor</fullName>
    </submittedName>
</protein>
<accession>A0A183FZF8</accession>
<reference evidence="3" key="2">
    <citation type="submission" date="2019-09" db="UniProtKB">
        <authorList>
            <consortium name="WormBaseParasite"/>
        </authorList>
    </citation>
    <scope>IDENTIFICATION</scope>
</reference>
<sequence>MPSADNKIPVMELQSLESTVAFREASQTLLNSVLNGSYVEEIVDNPGIRFNSYTSTLAPPSERGEGFFRHVSGPA</sequence>
<proteinExistence type="predicted"/>
<dbReference type="WBParaSite" id="HPBE_0001413101-mRNA-1">
    <property type="protein sequence ID" value="HPBE_0001413101-mRNA-1"/>
    <property type="gene ID" value="HPBE_0001413101"/>
</dbReference>
<accession>A0A3P7ZFR8</accession>
<keyword evidence="2" id="KW-1185">Reference proteome</keyword>
<evidence type="ECO:0000313" key="1">
    <source>
        <dbReference type="EMBL" id="VDO98600.1"/>
    </source>
</evidence>
<name>A0A183FZF8_HELPZ</name>
<dbReference type="Proteomes" id="UP000050761">
    <property type="component" value="Unassembled WGS sequence"/>
</dbReference>
<organism evidence="2 3">
    <name type="scientific">Heligmosomoides polygyrus</name>
    <name type="common">Parasitic roundworm</name>
    <dbReference type="NCBI Taxonomy" id="6339"/>
    <lineage>
        <taxon>Eukaryota</taxon>
        <taxon>Metazoa</taxon>
        <taxon>Ecdysozoa</taxon>
        <taxon>Nematoda</taxon>
        <taxon>Chromadorea</taxon>
        <taxon>Rhabditida</taxon>
        <taxon>Rhabditina</taxon>
        <taxon>Rhabditomorpha</taxon>
        <taxon>Strongyloidea</taxon>
        <taxon>Heligmosomidae</taxon>
        <taxon>Heligmosomoides</taxon>
    </lineage>
</organism>
<dbReference type="AlphaFoldDB" id="A0A183FZF8"/>